<evidence type="ECO:0000256" key="7">
    <source>
        <dbReference type="ARBA" id="ARBA00048714"/>
    </source>
</evidence>
<dbReference type="AlphaFoldDB" id="A0A934MA50"/>
<dbReference type="InterPro" id="IPR010462">
    <property type="entry name" value="Ectoine_synth"/>
</dbReference>
<keyword evidence="5" id="KW-0456">Lyase</keyword>
<dbReference type="PANTHER" id="PTHR39289">
    <property type="match status" value="1"/>
</dbReference>
<accession>A0A934MA50</accession>
<dbReference type="Gene3D" id="2.60.120.10">
    <property type="entry name" value="Jelly Rolls"/>
    <property type="match status" value="1"/>
</dbReference>
<dbReference type="NCBIfam" id="NF009806">
    <property type="entry name" value="PRK13290.1"/>
    <property type="match status" value="1"/>
</dbReference>
<evidence type="ECO:0000256" key="6">
    <source>
        <dbReference type="ARBA" id="ARBA00033271"/>
    </source>
</evidence>
<dbReference type="Pfam" id="PF06339">
    <property type="entry name" value="Ectoine_synth"/>
    <property type="match status" value="1"/>
</dbReference>
<organism evidence="8 9">
    <name type="scientific">Sanguibacter suaedae</name>
    <dbReference type="NCBI Taxonomy" id="2795737"/>
    <lineage>
        <taxon>Bacteria</taxon>
        <taxon>Bacillati</taxon>
        <taxon>Actinomycetota</taxon>
        <taxon>Actinomycetes</taxon>
        <taxon>Micrococcales</taxon>
        <taxon>Sanguibacteraceae</taxon>
        <taxon>Sanguibacter</taxon>
    </lineage>
</organism>
<comment type="catalytic activity">
    <reaction evidence="7">
        <text>(2S)-4-acetamido-2-aminobutanoate = L-ectoine + H2O</text>
        <dbReference type="Rhea" id="RHEA:17281"/>
        <dbReference type="ChEBI" id="CHEBI:15377"/>
        <dbReference type="ChEBI" id="CHEBI:58515"/>
        <dbReference type="ChEBI" id="CHEBI:58929"/>
        <dbReference type="EC" id="4.2.1.108"/>
    </reaction>
</comment>
<protein>
    <recommendedName>
        <fullName evidence="4">L-ectoine synthase</fullName>
        <ecNumber evidence="3">4.2.1.108</ecNumber>
    </recommendedName>
    <alternativeName>
        <fullName evidence="6">N-acetyldiaminobutyrate dehydratase</fullName>
    </alternativeName>
</protein>
<evidence type="ECO:0000256" key="1">
    <source>
        <dbReference type="ARBA" id="ARBA00005181"/>
    </source>
</evidence>
<dbReference type="Proteomes" id="UP000602087">
    <property type="component" value="Unassembled WGS sequence"/>
</dbReference>
<dbReference type="RefSeq" id="WP_198733826.1">
    <property type="nucleotide sequence ID" value="NZ_JAEINH010000007.1"/>
</dbReference>
<evidence type="ECO:0000256" key="2">
    <source>
        <dbReference type="ARBA" id="ARBA00009637"/>
    </source>
</evidence>
<dbReference type="InterPro" id="IPR011051">
    <property type="entry name" value="RmlC_Cupin_sf"/>
</dbReference>
<proteinExistence type="inferred from homology"/>
<evidence type="ECO:0000256" key="3">
    <source>
        <dbReference type="ARBA" id="ARBA00013192"/>
    </source>
</evidence>
<dbReference type="EC" id="4.2.1.108" evidence="3"/>
<evidence type="ECO:0000256" key="5">
    <source>
        <dbReference type="ARBA" id="ARBA00023239"/>
    </source>
</evidence>
<dbReference type="SUPFAM" id="SSF51182">
    <property type="entry name" value="RmlC-like cupins"/>
    <property type="match status" value="1"/>
</dbReference>
<gene>
    <name evidence="8" type="ORF">JAV76_09560</name>
</gene>
<evidence type="ECO:0000313" key="9">
    <source>
        <dbReference type="Proteomes" id="UP000602087"/>
    </source>
</evidence>
<reference evidence="8" key="1">
    <citation type="submission" date="2020-12" db="EMBL/GenBank/DDBJ databases">
        <title>Sanguibacter suaedae sp. nov., isolated from Suaeda aralocaspica.</title>
        <authorList>
            <person name="Ma Q."/>
        </authorList>
    </citation>
    <scope>NUCLEOTIDE SEQUENCE</scope>
    <source>
        <strain evidence="8">YZGR15</strain>
    </source>
</reference>
<evidence type="ECO:0000256" key="4">
    <source>
        <dbReference type="ARBA" id="ARBA00019707"/>
    </source>
</evidence>
<name>A0A934MA50_9MICO</name>
<dbReference type="EMBL" id="JAEINH010000007">
    <property type="protein sequence ID" value="MBI9115255.1"/>
    <property type="molecule type" value="Genomic_DNA"/>
</dbReference>
<dbReference type="CDD" id="cd06978">
    <property type="entry name" value="cupin_EctC"/>
    <property type="match status" value="1"/>
</dbReference>
<keyword evidence="9" id="KW-1185">Reference proteome</keyword>
<dbReference type="GO" id="GO:0033990">
    <property type="term" value="F:ectoine synthase activity"/>
    <property type="evidence" value="ECO:0007669"/>
    <property type="project" value="UniProtKB-EC"/>
</dbReference>
<dbReference type="InterPro" id="IPR014710">
    <property type="entry name" value="RmlC-like_jellyroll"/>
</dbReference>
<sequence length="124" mass="13498">MFIRRRDEVNTVNWGNGASSRLVVEADGLGFAVAHTVVTAGTTSKLQYRRHLEACYCVSGSGVVVDSTGARHEIVPGTLYGLDQHDAHELRASEDADLHLVSVFNPPIKGDERHSLDATGYSQY</sequence>
<dbReference type="GO" id="GO:0019491">
    <property type="term" value="P:ectoine biosynthetic process"/>
    <property type="evidence" value="ECO:0007669"/>
    <property type="project" value="InterPro"/>
</dbReference>
<evidence type="ECO:0000313" key="8">
    <source>
        <dbReference type="EMBL" id="MBI9115255.1"/>
    </source>
</evidence>
<dbReference type="PANTHER" id="PTHR39289:SF1">
    <property type="entry name" value="L-ECTOINE SYNTHASE"/>
    <property type="match status" value="1"/>
</dbReference>
<comment type="similarity">
    <text evidence="2">Belongs to the ectoine synthase family.</text>
</comment>
<comment type="pathway">
    <text evidence="1">Amine and polyamine biosynthesis; ectoine biosynthesis; L-ectoine from L-aspartate 4-semialdehyde: step 3/3.</text>
</comment>
<comment type="caution">
    <text evidence="8">The sequence shown here is derived from an EMBL/GenBank/DDBJ whole genome shotgun (WGS) entry which is preliminary data.</text>
</comment>